<protein>
    <submittedName>
        <fullName evidence="3">Telomere-associated recQ-like helicase usher</fullName>
    </submittedName>
</protein>
<dbReference type="GO" id="GO:0003676">
    <property type="term" value="F:nucleic acid binding"/>
    <property type="evidence" value="ECO:0007669"/>
    <property type="project" value="InterPro"/>
</dbReference>
<dbReference type="PANTHER" id="PTHR13710:SF154">
    <property type="entry name" value="RECQ HELICASE, PUTATIVE (AFU_ORTHOLOGUE AFUA_6G14720)-RELATED"/>
    <property type="match status" value="1"/>
</dbReference>
<sequence length="376" mass="42087">MPFASVCAESVSLERVSRRTSGPKWTAPSGTTGVCRHAFRERVRGISQPGARLSPYLWSKMDGSVWDDGRVSACLSRACARAMVPMFKVAWWRQVAASITKEKFSQQERAHFDLDDIESAEEIEDEAELAYLAGMSNHSFHTFNYAYAGSTNLTPTSLLHRAFIASHSWRSLLDIDAKLLAERPDPGSGVATQRLLNSIKSVQHRERPKVTAEDLGAVARKLYCGDLQFRPGQRRAMLAIMGRRQAEQVVVVMPTGAGKSLLFMVGACLEGAETTILILPTVALRANMLAKLDVMNIRYHVWQPGSKKAAPIVLVSTEAAITLAFKEYANRLLQQQRLDRIVIDECHLTLTARSYRRSMMQLAWHVRDVETQTVWR</sequence>
<dbReference type="SMART" id="SM00487">
    <property type="entry name" value="DEXDc"/>
    <property type="match status" value="1"/>
</dbReference>
<dbReference type="PANTHER" id="PTHR13710">
    <property type="entry name" value="DNA HELICASE RECQ FAMILY MEMBER"/>
    <property type="match status" value="1"/>
</dbReference>
<dbReference type="InterPro" id="IPR011545">
    <property type="entry name" value="DEAD/DEAH_box_helicase_dom"/>
</dbReference>
<dbReference type="Proteomes" id="UP000000561">
    <property type="component" value="Unassembled WGS sequence"/>
</dbReference>
<comment type="similarity">
    <text evidence="1">Belongs to the helicase family. RecQ subfamily.</text>
</comment>
<feature type="non-terminal residue" evidence="3">
    <location>
        <position position="376"/>
    </location>
</feature>
<dbReference type="InParanoid" id="A0A0D1CF28"/>
<dbReference type="InterPro" id="IPR027417">
    <property type="entry name" value="P-loop_NTPase"/>
</dbReference>
<dbReference type="AlphaFoldDB" id="A0A0D1CF28"/>
<dbReference type="GO" id="GO:0005524">
    <property type="term" value="F:ATP binding"/>
    <property type="evidence" value="ECO:0007669"/>
    <property type="project" value="InterPro"/>
</dbReference>
<keyword evidence="4" id="KW-1185">Reference proteome</keyword>
<reference evidence="3 4" key="1">
    <citation type="journal article" date="2006" name="Nature">
        <title>Insights from the genome of the biotrophic fungal plant pathogen Ustilago maydis.</title>
        <authorList>
            <person name="Kamper J."/>
            <person name="Kahmann R."/>
            <person name="Bolker M."/>
            <person name="Ma L.J."/>
            <person name="Brefort T."/>
            <person name="Saville B.J."/>
            <person name="Banuett F."/>
            <person name="Kronstad J.W."/>
            <person name="Gold S.E."/>
            <person name="Muller O."/>
            <person name="Perlin M.H."/>
            <person name="Wosten H.A."/>
            <person name="de Vries R."/>
            <person name="Ruiz-Herrera J."/>
            <person name="Reynaga-Pena C.G."/>
            <person name="Snetselaar K."/>
            <person name="McCann M."/>
            <person name="Perez-Martin J."/>
            <person name="Feldbrugge M."/>
            <person name="Basse C.W."/>
            <person name="Steinberg G."/>
            <person name="Ibeas J.I."/>
            <person name="Holloman W."/>
            <person name="Guzman P."/>
            <person name="Farman M."/>
            <person name="Stajich J.E."/>
            <person name="Sentandreu R."/>
            <person name="Gonzalez-Prieto J.M."/>
            <person name="Kennell J.C."/>
            <person name="Molina L."/>
            <person name="Schirawski J."/>
            <person name="Mendoza-Mendoza A."/>
            <person name="Greilinger D."/>
            <person name="Munch K."/>
            <person name="Rossel N."/>
            <person name="Scherer M."/>
            <person name="Vranes M."/>
            <person name="Ladendorf O."/>
            <person name="Vincon V."/>
            <person name="Fuchs U."/>
            <person name="Sandrock B."/>
            <person name="Meng S."/>
            <person name="Ho E.C."/>
            <person name="Cahill M.J."/>
            <person name="Boyce K.J."/>
            <person name="Klose J."/>
            <person name="Klosterman S.J."/>
            <person name="Deelstra H.J."/>
            <person name="Ortiz-Castellanos L."/>
            <person name="Li W."/>
            <person name="Sanchez-Alonso P."/>
            <person name="Schreier P.H."/>
            <person name="Hauser-Hahn I."/>
            <person name="Vaupel M."/>
            <person name="Koopmann E."/>
            <person name="Friedrich G."/>
            <person name="Voss H."/>
            <person name="Schluter T."/>
            <person name="Margolis J."/>
            <person name="Platt D."/>
            <person name="Swimmer C."/>
            <person name="Gnirke A."/>
            <person name="Chen F."/>
            <person name="Vysotskaia V."/>
            <person name="Mannhaupt G."/>
            <person name="Guldener U."/>
            <person name="Munsterkotter M."/>
            <person name="Haase D."/>
            <person name="Oesterheld M."/>
            <person name="Mewes H.W."/>
            <person name="Mauceli E.W."/>
            <person name="DeCaprio D."/>
            <person name="Wade C.M."/>
            <person name="Butler J."/>
            <person name="Young S."/>
            <person name="Jaffe D.B."/>
            <person name="Calvo S."/>
            <person name="Nusbaum C."/>
            <person name="Galagan J."/>
            <person name="Birren B.W."/>
        </authorList>
    </citation>
    <scope>NUCLEOTIDE SEQUENCE [LARGE SCALE GENOMIC DNA]</scope>
    <source>
        <strain evidence="4">DSM 14603 / FGSC 9021 / UM521</strain>
    </source>
</reference>
<dbReference type="PROSITE" id="PS51192">
    <property type="entry name" value="HELICASE_ATP_BIND_1"/>
    <property type="match status" value="1"/>
</dbReference>
<dbReference type="InterPro" id="IPR014001">
    <property type="entry name" value="Helicase_ATP-bd"/>
</dbReference>
<feature type="domain" description="Helicase ATP-binding" evidence="2">
    <location>
        <begin position="240"/>
        <end position="363"/>
    </location>
</feature>
<dbReference type="Pfam" id="PF00270">
    <property type="entry name" value="DEAD"/>
    <property type="match status" value="1"/>
</dbReference>
<evidence type="ECO:0000313" key="4">
    <source>
        <dbReference type="Proteomes" id="UP000000561"/>
    </source>
</evidence>
<name>A0A0D1CF28_MYCMD</name>
<gene>
    <name evidence="3" type="ORF">UMAG_12076</name>
</gene>
<dbReference type="Gene3D" id="3.40.50.300">
    <property type="entry name" value="P-loop containing nucleotide triphosphate hydrolases"/>
    <property type="match status" value="1"/>
</dbReference>
<evidence type="ECO:0000313" key="3">
    <source>
        <dbReference type="EMBL" id="KIS65648.1"/>
    </source>
</evidence>
<proteinExistence type="inferred from homology"/>
<dbReference type="RefSeq" id="XP_011392769.1">
    <property type="nucleotide sequence ID" value="XM_011394467.1"/>
</dbReference>
<accession>A0A0D1CF28</accession>
<evidence type="ECO:0000259" key="2">
    <source>
        <dbReference type="PROSITE" id="PS51192"/>
    </source>
</evidence>
<organism evidence="3 4">
    <name type="scientific">Mycosarcoma maydis</name>
    <name type="common">Corn smut fungus</name>
    <name type="synonym">Ustilago maydis</name>
    <dbReference type="NCBI Taxonomy" id="5270"/>
    <lineage>
        <taxon>Eukaryota</taxon>
        <taxon>Fungi</taxon>
        <taxon>Dikarya</taxon>
        <taxon>Basidiomycota</taxon>
        <taxon>Ustilaginomycotina</taxon>
        <taxon>Ustilaginomycetes</taxon>
        <taxon>Ustilaginales</taxon>
        <taxon>Ustilaginaceae</taxon>
        <taxon>Mycosarcoma</taxon>
    </lineage>
</organism>
<dbReference type="STRING" id="237631.A0A0D1CF28"/>
<dbReference type="SUPFAM" id="SSF52540">
    <property type="entry name" value="P-loop containing nucleoside triphosphate hydrolases"/>
    <property type="match status" value="1"/>
</dbReference>
<dbReference type="EMBL" id="KN848502">
    <property type="protein sequence ID" value="KIS65648.1"/>
    <property type="molecule type" value="Genomic_DNA"/>
</dbReference>
<evidence type="ECO:0000256" key="1">
    <source>
        <dbReference type="ARBA" id="ARBA00005446"/>
    </source>
</evidence>
<dbReference type="KEGG" id="uma:UMAG_12076"/>
<dbReference type="GeneID" id="23567846"/>
<dbReference type="VEuPathDB" id="FungiDB:UMAG_12076"/>
<dbReference type="OrthoDB" id="2507344at2759"/>